<name>A0A1L8E2C3_9DIPT</name>
<dbReference type="PANTHER" id="PTHR12053:SF3">
    <property type="entry name" value="CARBOXYPEPTIDASE Q"/>
    <property type="match status" value="1"/>
</dbReference>
<sequence>MGSLWIFLLLLVIASGSVIDNRVDEEWCSLPPELRKEIHSYGPIVEKIIRKIVDGEFKGETWRSLGIFVDKFGSRMAGSQSLEDAIDYMVQEMSSAGLNAYTEDANVTNWKRGYESATMLNPRKVDLPILGLGSTVGTMRGGIMGEVVAVESFDELNGLPDEMVKGKIVVFAPQWESYGKTVRYRSHGASAAAKKGASAALVRSITPFSLSTLHTGYQDYEDNVRKIPVASITVEDAMRILRMYRRNETIRIHLEMNDEDRGIAKSRNTIGELLGSRENSSVVVVSGHLDSWDVGVGAMDDGGGAFIAWHAAKFLHTLGLQPKRTIRAILWTGEEQGYWGARSYQAQHSAGEKEEFNFFIESDIGTFMPTGMDFSGTHDAECIFREILQLLAPINATQFASPVDGGPDISVWTDRGFPGASLLNRNEQYFWYHHSNADSMLVEDPDALDKCTAIFAAMSYVIADLSIEIPKNFKF</sequence>
<evidence type="ECO:0000256" key="1">
    <source>
        <dbReference type="ARBA" id="ARBA00004240"/>
    </source>
</evidence>
<dbReference type="GO" id="GO:0005783">
    <property type="term" value="C:endoplasmic reticulum"/>
    <property type="evidence" value="ECO:0007669"/>
    <property type="project" value="UniProtKB-SubCell"/>
</dbReference>
<evidence type="ECO:0000256" key="11">
    <source>
        <dbReference type="ARBA" id="ARBA00022729"/>
    </source>
</evidence>
<keyword evidence="13" id="KW-0256">Endoplasmic reticulum</keyword>
<keyword evidence="14" id="KW-0862">Zinc</keyword>
<evidence type="ECO:0000256" key="15">
    <source>
        <dbReference type="ARBA" id="ARBA00023034"/>
    </source>
</evidence>
<keyword evidence="12" id="KW-0378">Hydrolase</keyword>
<evidence type="ECO:0000256" key="16">
    <source>
        <dbReference type="ARBA" id="ARBA00023049"/>
    </source>
</evidence>
<evidence type="ECO:0000256" key="20">
    <source>
        <dbReference type="ARBA" id="ARBA00025833"/>
    </source>
</evidence>
<evidence type="ECO:0000259" key="23">
    <source>
        <dbReference type="Pfam" id="PF04389"/>
    </source>
</evidence>
<dbReference type="InterPro" id="IPR039866">
    <property type="entry name" value="CPQ"/>
</dbReference>
<dbReference type="GO" id="GO:0043171">
    <property type="term" value="P:peptide catabolic process"/>
    <property type="evidence" value="ECO:0007669"/>
    <property type="project" value="TreeGrafter"/>
</dbReference>
<dbReference type="FunFam" id="3.50.30.30:FF:000009">
    <property type="entry name" value="Carboxypeptidase Q"/>
    <property type="match status" value="1"/>
</dbReference>
<protein>
    <recommendedName>
        <fullName evidence="6">Carboxypeptidase Q</fullName>
    </recommendedName>
    <alternativeName>
        <fullName evidence="21">Plasma glutamate carboxypeptidase</fullName>
    </alternativeName>
</protein>
<evidence type="ECO:0000256" key="14">
    <source>
        <dbReference type="ARBA" id="ARBA00022833"/>
    </source>
</evidence>
<organism evidence="24">
    <name type="scientific">Nyssomyia neivai</name>
    <dbReference type="NCBI Taxonomy" id="330878"/>
    <lineage>
        <taxon>Eukaryota</taxon>
        <taxon>Metazoa</taxon>
        <taxon>Ecdysozoa</taxon>
        <taxon>Arthropoda</taxon>
        <taxon>Hexapoda</taxon>
        <taxon>Insecta</taxon>
        <taxon>Pterygota</taxon>
        <taxon>Neoptera</taxon>
        <taxon>Endopterygota</taxon>
        <taxon>Diptera</taxon>
        <taxon>Nematocera</taxon>
        <taxon>Psychodoidea</taxon>
        <taxon>Psychodidae</taxon>
        <taxon>Nyssomyia</taxon>
    </lineage>
</organism>
<keyword evidence="19" id="KW-0458">Lysosome</keyword>
<evidence type="ECO:0000256" key="4">
    <source>
        <dbReference type="ARBA" id="ARBA00004613"/>
    </source>
</evidence>
<accession>A0A1L8E2C3</accession>
<keyword evidence="16" id="KW-0482">Metalloprotease</keyword>
<dbReference type="GO" id="GO:0005794">
    <property type="term" value="C:Golgi apparatus"/>
    <property type="evidence" value="ECO:0007669"/>
    <property type="project" value="UniProtKB-SubCell"/>
</dbReference>
<dbReference type="Gene3D" id="3.40.630.10">
    <property type="entry name" value="Zn peptidases"/>
    <property type="match status" value="1"/>
</dbReference>
<dbReference type="Pfam" id="PF04389">
    <property type="entry name" value="Peptidase_M28"/>
    <property type="match status" value="1"/>
</dbReference>
<dbReference type="SUPFAM" id="SSF53187">
    <property type="entry name" value="Zn-dependent exopeptidases"/>
    <property type="match status" value="1"/>
</dbReference>
<evidence type="ECO:0000256" key="21">
    <source>
        <dbReference type="ARBA" id="ARBA00033328"/>
    </source>
</evidence>
<reference evidence="24" key="1">
    <citation type="submission" date="2016-12" db="EMBL/GenBank/DDBJ databases">
        <title>An insight into the sialome and mialome of the sand fly, Nyssomyia neivai.</title>
        <authorList>
            <person name="Sebastian V."/>
            <person name="Goulart T.M."/>
            <person name="Oliveira W."/>
            <person name="Calvo E."/>
            <person name="Oliveira L.F."/>
            <person name="Pinto M.C."/>
            <person name="Rosselino A.M."/>
            <person name="Ribeiro J.M."/>
        </authorList>
    </citation>
    <scope>NUCLEOTIDE SEQUENCE</scope>
</reference>
<keyword evidence="8 24" id="KW-0121">Carboxypeptidase</keyword>
<keyword evidence="9" id="KW-0645">Protease</keyword>
<evidence type="ECO:0000256" key="10">
    <source>
        <dbReference type="ARBA" id="ARBA00022723"/>
    </source>
</evidence>
<dbReference type="GO" id="GO:0005615">
    <property type="term" value="C:extracellular space"/>
    <property type="evidence" value="ECO:0007669"/>
    <property type="project" value="TreeGrafter"/>
</dbReference>
<evidence type="ECO:0000256" key="9">
    <source>
        <dbReference type="ARBA" id="ARBA00022670"/>
    </source>
</evidence>
<dbReference type="FunFam" id="3.40.630.10:FF:000036">
    <property type="entry name" value="Carboxypeptidase Q"/>
    <property type="match status" value="1"/>
</dbReference>
<evidence type="ECO:0000256" key="5">
    <source>
        <dbReference type="ARBA" id="ARBA00010918"/>
    </source>
</evidence>
<dbReference type="EMBL" id="GFDF01001288">
    <property type="protein sequence ID" value="JAV12796.1"/>
    <property type="molecule type" value="Transcribed_RNA"/>
</dbReference>
<comment type="subcellular location">
    <subcellularLocation>
        <location evidence="1">Endoplasmic reticulum</location>
    </subcellularLocation>
    <subcellularLocation>
        <location evidence="3">Golgi apparatus</location>
    </subcellularLocation>
    <subcellularLocation>
        <location evidence="2">Lysosome</location>
    </subcellularLocation>
    <subcellularLocation>
        <location evidence="4">Secreted</location>
    </subcellularLocation>
</comment>
<evidence type="ECO:0000256" key="7">
    <source>
        <dbReference type="ARBA" id="ARBA00022525"/>
    </source>
</evidence>
<keyword evidence="7" id="KW-0964">Secreted</keyword>
<keyword evidence="18" id="KW-0325">Glycoprotein</keyword>
<evidence type="ECO:0000256" key="17">
    <source>
        <dbReference type="ARBA" id="ARBA00023145"/>
    </source>
</evidence>
<dbReference type="GO" id="GO:0006508">
    <property type="term" value="P:proteolysis"/>
    <property type="evidence" value="ECO:0007669"/>
    <property type="project" value="UniProtKB-KW"/>
</dbReference>
<dbReference type="AlphaFoldDB" id="A0A1L8E2C3"/>
<feature type="chain" id="PRO_5012815173" description="Carboxypeptidase Q" evidence="22">
    <location>
        <begin position="17"/>
        <end position="475"/>
    </location>
</feature>
<evidence type="ECO:0000256" key="18">
    <source>
        <dbReference type="ARBA" id="ARBA00023180"/>
    </source>
</evidence>
<dbReference type="GO" id="GO:0004180">
    <property type="term" value="F:carboxypeptidase activity"/>
    <property type="evidence" value="ECO:0007669"/>
    <property type="project" value="UniProtKB-KW"/>
</dbReference>
<keyword evidence="17" id="KW-0865">Zymogen</keyword>
<comment type="subunit">
    <text evidence="20">Homodimer. The monomeric form is inactive while the homodimer is active.</text>
</comment>
<feature type="signal peptide" evidence="22">
    <location>
        <begin position="1"/>
        <end position="16"/>
    </location>
</feature>
<dbReference type="PANTHER" id="PTHR12053">
    <property type="entry name" value="PROTEASE FAMILY M28 PLASMA GLUTAMATE CARBOXYPEPTIDASE-RELATED"/>
    <property type="match status" value="1"/>
</dbReference>
<evidence type="ECO:0000256" key="6">
    <source>
        <dbReference type="ARBA" id="ARBA00014116"/>
    </source>
</evidence>
<dbReference type="InterPro" id="IPR007484">
    <property type="entry name" value="Peptidase_M28"/>
</dbReference>
<feature type="domain" description="Peptidase M28" evidence="23">
    <location>
        <begin position="268"/>
        <end position="457"/>
    </location>
</feature>
<evidence type="ECO:0000256" key="3">
    <source>
        <dbReference type="ARBA" id="ARBA00004555"/>
    </source>
</evidence>
<evidence type="ECO:0000256" key="2">
    <source>
        <dbReference type="ARBA" id="ARBA00004371"/>
    </source>
</evidence>
<evidence type="ECO:0000256" key="19">
    <source>
        <dbReference type="ARBA" id="ARBA00023228"/>
    </source>
</evidence>
<dbReference type="GO" id="GO:0046872">
    <property type="term" value="F:metal ion binding"/>
    <property type="evidence" value="ECO:0007669"/>
    <property type="project" value="UniProtKB-KW"/>
</dbReference>
<evidence type="ECO:0000256" key="22">
    <source>
        <dbReference type="SAM" id="SignalP"/>
    </source>
</evidence>
<proteinExistence type="inferred from homology"/>
<evidence type="ECO:0000313" key="24">
    <source>
        <dbReference type="EMBL" id="JAV12796.1"/>
    </source>
</evidence>
<evidence type="ECO:0000256" key="8">
    <source>
        <dbReference type="ARBA" id="ARBA00022645"/>
    </source>
</evidence>
<evidence type="ECO:0000256" key="13">
    <source>
        <dbReference type="ARBA" id="ARBA00022824"/>
    </source>
</evidence>
<keyword evidence="15" id="KW-0333">Golgi apparatus</keyword>
<keyword evidence="11 22" id="KW-0732">Signal</keyword>
<dbReference type="GO" id="GO:0070573">
    <property type="term" value="F:metallodipeptidase activity"/>
    <property type="evidence" value="ECO:0007669"/>
    <property type="project" value="InterPro"/>
</dbReference>
<dbReference type="Gene3D" id="3.50.30.30">
    <property type="match status" value="1"/>
</dbReference>
<evidence type="ECO:0000256" key="12">
    <source>
        <dbReference type="ARBA" id="ARBA00022801"/>
    </source>
</evidence>
<keyword evidence="10" id="KW-0479">Metal-binding</keyword>
<dbReference type="GO" id="GO:0005764">
    <property type="term" value="C:lysosome"/>
    <property type="evidence" value="ECO:0007669"/>
    <property type="project" value="UniProtKB-SubCell"/>
</dbReference>
<comment type="similarity">
    <text evidence="5">Belongs to the peptidase M28 family.</text>
</comment>